<name>A0A0J6CF06_9BACT</name>
<dbReference type="PATRIC" id="fig|328812.4.peg.1409"/>
<protein>
    <submittedName>
        <fullName evidence="2">Prevent-host-death protein</fullName>
    </submittedName>
</protein>
<gene>
    <name evidence="2" type="ORF">ACM15_26360</name>
</gene>
<dbReference type="Proteomes" id="UP000036166">
    <property type="component" value="Unassembled WGS sequence"/>
</dbReference>
<evidence type="ECO:0000256" key="1">
    <source>
        <dbReference type="ARBA" id="ARBA00009981"/>
    </source>
</evidence>
<accession>A0A0J6CF06</accession>
<evidence type="ECO:0000313" key="2">
    <source>
        <dbReference type="EMBL" id="KMM30724.1"/>
    </source>
</evidence>
<dbReference type="EMBL" id="LFJV01000160">
    <property type="protein sequence ID" value="KMM30724.1"/>
    <property type="molecule type" value="Genomic_DNA"/>
</dbReference>
<dbReference type="RefSeq" id="WP_048318071.1">
    <property type="nucleotide sequence ID" value="NZ_LFJV01000160.1"/>
</dbReference>
<comment type="similarity">
    <text evidence="1">Belongs to the phD/YefM antitoxin family.</text>
</comment>
<comment type="caution">
    <text evidence="2">The sequence shown here is derived from an EMBL/GenBank/DDBJ whole genome shotgun (WGS) entry which is preliminary data.</text>
</comment>
<dbReference type="SUPFAM" id="SSF143120">
    <property type="entry name" value="YefM-like"/>
    <property type="match status" value="1"/>
</dbReference>
<dbReference type="AlphaFoldDB" id="A0A0J6CF06"/>
<dbReference type="InterPro" id="IPR036165">
    <property type="entry name" value="YefM-like_sf"/>
</dbReference>
<proteinExistence type="inferred from homology"/>
<sequence length="88" mass="10085">MQIVTTREFRANQKKYFEMAETETILVSRRNAAPIMVCAVREGDFPSREELAAIQRGIDDVRSGNTFRMAKNESLDDFLNRIESEGNV</sequence>
<organism evidence="2 3">
    <name type="scientific">Parabacteroides goldsteinii</name>
    <dbReference type="NCBI Taxonomy" id="328812"/>
    <lineage>
        <taxon>Bacteria</taxon>
        <taxon>Pseudomonadati</taxon>
        <taxon>Bacteroidota</taxon>
        <taxon>Bacteroidia</taxon>
        <taxon>Bacteroidales</taxon>
        <taxon>Tannerellaceae</taxon>
        <taxon>Parabacteroides</taxon>
    </lineage>
</organism>
<reference evidence="2 3" key="1">
    <citation type="submission" date="2015-06" db="EMBL/GenBank/DDBJ databases">
        <title>Draft Genome Sequence of Parabacteroides goldsteinii with Putative Novel Metallo-Beta-Lactamases Isolated from a Blood Culture from a Human Patient.</title>
        <authorList>
            <person name="Krogh T.J."/>
            <person name="Agergaard C.N."/>
            <person name="Moller-Jensen J."/>
            <person name="Justesen U.S."/>
        </authorList>
    </citation>
    <scope>NUCLEOTIDE SEQUENCE [LARGE SCALE GENOMIC DNA]</scope>
    <source>
        <strain evidence="2 3">910340</strain>
    </source>
</reference>
<evidence type="ECO:0000313" key="3">
    <source>
        <dbReference type="Proteomes" id="UP000036166"/>
    </source>
</evidence>